<dbReference type="InterPro" id="IPR036412">
    <property type="entry name" value="HAD-like_sf"/>
</dbReference>
<accession>A0A5C6ULE6</accession>
<gene>
    <name evidence="3" type="ORF">FSZ31_00560</name>
</gene>
<dbReference type="InterPro" id="IPR006423">
    <property type="entry name" value="Lipo_e_P4"/>
</dbReference>
<dbReference type="RefSeq" id="WP_147121132.1">
    <property type="nucleotide sequence ID" value="NZ_VOPY01000001.1"/>
</dbReference>
<reference evidence="3 4" key="1">
    <citation type="submission" date="2019-08" db="EMBL/GenBank/DDBJ databases">
        <title>Sphingorhabdus soil sp. nov., isolated from arctic soil.</title>
        <authorList>
            <person name="Liu Y."/>
        </authorList>
    </citation>
    <scope>NUCLEOTIDE SEQUENCE [LARGE SCALE GENOMIC DNA]</scope>
    <source>
        <strain evidence="3 4">D-2Q-5-6</strain>
    </source>
</reference>
<comment type="caution">
    <text evidence="3">The sequence shown here is derived from an EMBL/GenBank/DDBJ whole genome shotgun (WGS) entry which is preliminary data.</text>
</comment>
<dbReference type="PANTHER" id="PTHR31284:SF10">
    <property type="entry name" value="ACID PHOSPHATASE-LIKE PROTEIN"/>
    <property type="match status" value="1"/>
</dbReference>
<organism evidence="3 4">
    <name type="scientific">Flavisphingopyxis soli</name>
    <dbReference type="NCBI Taxonomy" id="2601267"/>
    <lineage>
        <taxon>Bacteria</taxon>
        <taxon>Pseudomonadati</taxon>
        <taxon>Pseudomonadota</taxon>
        <taxon>Alphaproteobacteria</taxon>
        <taxon>Sphingomonadales</taxon>
        <taxon>Sphingopyxidaceae</taxon>
        <taxon>Flavisphingopyxis</taxon>
    </lineage>
</organism>
<sequence>MTIAAAALAGCALQPVATPPVAAPAIPPAATASNAAPDSMRWLYGSGEGAAASIQAFRALADYVEHGTARATGKSPPLSARMSVPMGIGGDGEQSVGCGSRPEAVVFDVDETLLLNLGYEYWQAATHSGYSSSVWDEWEQTGADHVAPAPGAITALKRIRAAGVTVVFNTNRNAANDAETISALKTAGLGDAVHGETLFLKGDDGTGSAKDGRRAMIAAKYCVIALAGDNLGDFSDRLNARDLTTAQRRELAARGPLAALWGNGWFILPNPVYGASIAGDVEDVFPPSARWMPRAPQTEGK</sequence>
<keyword evidence="1 2" id="KW-0732">Signal</keyword>
<dbReference type="Proteomes" id="UP000321129">
    <property type="component" value="Unassembled WGS sequence"/>
</dbReference>
<evidence type="ECO:0000313" key="4">
    <source>
        <dbReference type="Proteomes" id="UP000321129"/>
    </source>
</evidence>
<dbReference type="EMBL" id="VOPY01000001">
    <property type="protein sequence ID" value="TXC73294.1"/>
    <property type="molecule type" value="Genomic_DNA"/>
</dbReference>
<dbReference type="InterPro" id="IPR005519">
    <property type="entry name" value="Acid_phosphat_B-like"/>
</dbReference>
<dbReference type="AlphaFoldDB" id="A0A5C6ULE6"/>
<evidence type="ECO:0000313" key="3">
    <source>
        <dbReference type="EMBL" id="TXC73294.1"/>
    </source>
</evidence>
<name>A0A5C6ULE6_9SPHN</name>
<dbReference type="SUPFAM" id="SSF56784">
    <property type="entry name" value="HAD-like"/>
    <property type="match status" value="1"/>
</dbReference>
<keyword evidence="4" id="KW-1185">Reference proteome</keyword>
<dbReference type="OrthoDB" id="193314at2"/>
<dbReference type="SFLD" id="SFLDS00003">
    <property type="entry name" value="Haloacid_Dehalogenase"/>
    <property type="match status" value="1"/>
</dbReference>
<dbReference type="GO" id="GO:0009279">
    <property type="term" value="C:cell outer membrane"/>
    <property type="evidence" value="ECO:0007669"/>
    <property type="project" value="InterPro"/>
</dbReference>
<dbReference type="InterPro" id="IPR023214">
    <property type="entry name" value="HAD_sf"/>
</dbReference>
<evidence type="ECO:0000256" key="2">
    <source>
        <dbReference type="SAM" id="SignalP"/>
    </source>
</evidence>
<feature type="signal peptide" evidence="2">
    <location>
        <begin position="1"/>
        <end position="22"/>
    </location>
</feature>
<feature type="chain" id="PRO_5023083732" evidence="2">
    <location>
        <begin position="23"/>
        <end position="301"/>
    </location>
</feature>
<protein>
    <submittedName>
        <fullName evidence="3">Acid phosphatase</fullName>
    </submittedName>
</protein>
<dbReference type="SFLD" id="SFLDG01125">
    <property type="entry name" value="C1.1:_Acid_Phosphatase_Like"/>
    <property type="match status" value="1"/>
</dbReference>
<dbReference type="Pfam" id="PF03767">
    <property type="entry name" value="Acid_phosphat_B"/>
    <property type="match status" value="1"/>
</dbReference>
<dbReference type="Gene3D" id="3.40.50.1000">
    <property type="entry name" value="HAD superfamily/HAD-like"/>
    <property type="match status" value="1"/>
</dbReference>
<evidence type="ECO:0000256" key="1">
    <source>
        <dbReference type="ARBA" id="ARBA00022729"/>
    </source>
</evidence>
<dbReference type="PANTHER" id="PTHR31284">
    <property type="entry name" value="ACID PHOSPHATASE-LIKE PROTEIN"/>
    <property type="match status" value="1"/>
</dbReference>
<proteinExistence type="predicted"/>